<keyword evidence="5" id="KW-1185">Reference proteome</keyword>
<feature type="region of interest" description="Disordered" evidence="2">
    <location>
        <begin position="349"/>
        <end position="382"/>
    </location>
</feature>
<dbReference type="OrthoDB" id="282474at2157"/>
<evidence type="ECO:0000313" key="4">
    <source>
        <dbReference type="EMBL" id="EMA54315.1"/>
    </source>
</evidence>
<dbReference type="Proteomes" id="UP000011625">
    <property type="component" value="Unassembled WGS sequence"/>
</dbReference>
<dbReference type="SUPFAM" id="SSF51735">
    <property type="entry name" value="NAD(P)-binding Rossmann-fold domains"/>
    <property type="match status" value="1"/>
</dbReference>
<dbReference type="PANTHER" id="PTHR43818:SF11">
    <property type="entry name" value="BCDNA.GH03377"/>
    <property type="match status" value="1"/>
</dbReference>
<feature type="domain" description="Gfo/Idh/MocA-like oxidoreductase N-terminal" evidence="3">
    <location>
        <begin position="25"/>
        <end position="138"/>
    </location>
</feature>
<dbReference type="SUPFAM" id="SSF55347">
    <property type="entry name" value="Glyceraldehyde-3-phosphate dehydrogenase-like, C-terminal domain"/>
    <property type="match status" value="1"/>
</dbReference>
<comment type="caution">
    <text evidence="4">The sequence shown here is derived from an EMBL/GenBank/DDBJ whole genome shotgun (WGS) entry which is preliminary data.</text>
</comment>
<sequence>MSHRVAVVGVGPGRETDISGRSHAFAYEHADAYRDRDGCDVVACADVVPEYVDRFAAEYDVPEDGVYEDYEAMLDSVDPDLVSVCTPIPTHADIVIGCAEHGSVEAVHCEKPMARTWAGARAMVHVCDREGVQLTFGHQRRFGDPFRRAKELLDDGVVGDLERIEISWGNFFDNGTHSLDLAAMFNDEHRGAWVMGQLDYSTEHVRYGVHTADHAFVSWQYENGVHGVAATGDDVPLSDGPYDFYDCWFRLVGVDGVVEIGRRDGLGLAYRRDGEGWTEVEVADEFDGRVDRAIDDVLDALDGGGETELEARHALNTTEILFAGHESSCRRGRVELPLAGVYDHPLESLVEAGEVTPEHEDDRPPHPSETGENEDRDDLREQ</sequence>
<accession>M0NCA9</accession>
<feature type="compositionally biased region" description="Basic and acidic residues" evidence="2">
    <location>
        <begin position="356"/>
        <end position="366"/>
    </location>
</feature>
<dbReference type="InterPro" id="IPR050463">
    <property type="entry name" value="Gfo/Idh/MocA_oxidrdct_glycsds"/>
</dbReference>
<protein>
    <submittedName>
        <fullName evidence="4">Glucose-fructose oxidoreductase</fullName>
    </submittedName>
</protein>
<reference evidence="4 5" key="1">
    <citation type="journal article" date="2014" name="PLoS Genet.">
        <title>Phylogenetically driven sequencing of extremely halophilic archaea reveals strategies for static and dynamic osmo-response.</title>
        <authorList>
            <person name="Becker E.A."/>
            <person name="Seitzer P.M."/>
            <person name="Tritt A."/>
            <person name="Larsen D."/>
            <person name="Krusor M."/>
            <person name="Yao A.I."/>
            <person name="Wu D."/>
            <person name="Madern D."/>
            <person name="Eisen J.A."/>
            <person name="Darling A.E."/>
            <person name="Facciotti M.T."/>
        </authorList>
    </citation>
    <scope>NUCLEOTIDE SEQUENCE [LARGE SCALE GENOMIC DNA]</scope>
    <source>
        <strain evidence="4 5">DSM 8989</strain>
    </source>
</reference>
<gene>
    <name evidence="4" type="ORF">C450_06625</name>
</gene>
<evidence type="ECO:0000259" key="3">
    <source>
        <dbReference type="Pfam" id="PF01408"/>
    </source>
</evidence>
<dbReference type="PANTHER" id="PTHR43818">
    <property type="entry name" value="BCDNA.GH03377"/>
    <property type="match status" value="1"/>
</dbReference>
<dbReference type="InterPro" id="IPR000683">
    <property type="entry name" value="Gfo/Idh/MocA-like_OxRdtase_N"/>
</dbReference>
<evidence type="ECO:0000313" key="5">
    <source>
        <dbReference type="Proteomes" id="UP000011625"/>
    </source>
</evidence>
<dbReference type="PATRIC" id="fig|1227456.3.peg.1330"/>
<dbReference type="InterPro" id="IPR036291">
    <property type="entry name" value="NAD(P)-bd_dom_sf"/>
</dbReference>
<dbReference type="Gene3D" id="3.40.50.720">
    <property type="entry name" value="NAD(P)-binding Rossmann-like Domain"/>
    <property type="match status" value="1"/>
</dbReference>
<dbReference type="GO" id="GO:0000166">
    <property type="term" value="F:nucleotide binding"/>
    <property type="evidence" value="ECO:0007669"/>
    <property type="project" value="InterPro"/>
</dbReference>
<dbReference type="Pfam" id="PF01408">
    <property type="entry name" value="GFO_IDH_MocA"/>
    <property type="match status" value="1"/>
</dbReference>
<dbReference type="EMBL" id="AOME01000029">
    <property type="protein sequence ID" value="EMA54315.1"/>
    <property type="molecule type" value="Genomic_DNA"/>
</dbReference>
<organism evidence="4 5">
    <name type="scientific">Halococcus salifodinae DSM 8989</name>
    <dbReference type="NCBI Taxonomy" id="1227456"/>
    <lineage>
        <taxon>Archaea</taxon>
        <taxon>Methanobacteriati</taxon>
        <taxon>Methanobacteriota</taxon>
        <taxon>Stenosarchaea group</taxon>
        <taxon>Halobacteria</taxon>
        <taxon>Halobacteriales</taxon>
        <taxon>Halococcaceae</taxon>
        <taxon>Halococcus</taxon>
    </lineage>
</organism>
<evidence type="ECO:0000256" key="2">
    <source>
        <dbReference type="SAM" id="MobiDB-lite"/>
    </source>
</evidence>
<dbReference type="AlphaFoldDB" id="M0NCA9"/>
<name>M0NCA9_9EURY</name>
<dbReference type="Gene3D" id="3.30.360.10">
    <property type="entry name" value="Dihydrodipicolinate Reductase, domain 2"/>
    <property type="match status" value="1"/>
</dbReference>
<dbReference type="GO" id="GO:0016491">
    <property type="term" value="F:oxidoreductase activity"/>
    <property type="evidence" value="ECO:0007669"/>
    <property type="project" value="UniProtKB-KW"/>
</dbReference>
<evidence type="ECO:0000256" key="1">
    <source>
        <dbReference type="ARBA" id="ARBA00023002"/>
    </source>
</evidence>
<proteinExistence type="predicted"/>
<keyword evidence="1" id="KW-0560">Oxidoreductase</keyword>
<dbReference type="RefSeq" id="WP_005041545.1">
    <property type="nucleotide sequence ID" value="NZ_AOME01000029.1"/>
</dbReference>
<dbReference type="STRING" id="1227456.C450_06625"/>